<keyword evidence="2 6" id="KW-0540">Nuclease</keyword>
<dbReference type="SUPFAM" id="SSF54211">
    <property type="entry name" value="Ribosomal protein S5 domain 2-like"/>
    <property type="match status" value="1"/>
</dbReference>
<organism evidence="9 10">
    <name type="scientific">Devosia soli</name>
    <dbReference type="NCBI Taxonomy" id="361041"/>
    <lineage>
        <taxon>Bacteria</taxon>
        <taxon>Pseudomonadati</taxon>
        <taxon>Pseudomonadota</taxon>
        <taxon>Alphaproteobacteria</taxon>
        <taxon>Hyphomicrobiales</taxon>
        <taxon>Devosiaceae</taxon>
        <taxon>Devosia</taxon>
    </lineage>
</organism>
<dbReference type="STRING" id="361041.VW35_19315"/>
<dbReference type="PANTHER" id="PTHR33992:SF1">
    <property type="entry name" value="RIBONUCLEASE P PROTEIN COMPONENT"/>
    <property type="match status" value="1"/>
</dbReference>
<dbReference type="RefSeq" id="WP_046144721.1">
    <property type="nucleotide sequence ID" value="NZ_LAJG01000048.1"/>
</dbReference>
<evidence type="ECO:0000256" key="4">
    <source>
        <dbReference type="ARBA" id="ARBA00022801"/>
    </source>
</evidence>
<dbReference type="InterPro" id="IPR000100">
    <property type="entry name" value="RNase_P"/>
</dbReference>
<dbReference type="GO" id="GO:0042781">
    <property type="term" value="F:3'-tRNA processing endoribonuclease activity"/>
    <property type="evidence" value="ECO:0007669"/>
    <property type="project" value="TreeGrafter"/>
</dbReference>
<accession>A0A0F5L116</accession>
<keyword evidence="4 6" id="KW-0378">Hydrolase</keyword>
<dbReference type="NCBIfam" id="TIGR00188">
    <property type="entry name" value="rnpA"/>
    <property type="match status" value="1"/>
</dbReference>
<dbReference type="GO" id="GO:0004526">
    <property type="term" value="F:ribonuclease P activity"/>
    <property type="evidence" value="ECO:0007669"/>
    <property type="project" value="UniProtKB-UniRule"/>
</dbReference>
<proteinExistence type="inferred from homology"/>
<evidence type="ECO:0000256" key="3">
    <source>
        <dbReference type="ARBA" id="ARBA00022759"/>
    </source>
</evidence>
<evidence type="ECO:0000256" key="5">
    <source>
        <dbReference type="ARBA" id="ARBA00022884"/>
    </source>
</evidence>
<protein>
    <recommendedName>
        <fullName evidence="6 7">Ribonuclease P protein component</fullName>
        <shortName evidence="6">RNase P protein</shortName>
        <shortName evidence="6">RNaseP protein</shortName>
        <ecNumber evidence="6 7">3.1.26.5</ecNumber>
    </recommendedName>
    <alternativeName>
        <fullName evidence="6">Protein C5</fullName>
    </alternativeName>
</protein>
<comment type="subunit">
    <text evidence="6">Consists of a catalytic RNA component (M1 or rnpB) and a protein subunit.</text>
</comment>
<keyword evidence="5 6" id="KW-0694">RNA-binding</keyword>
<name>A0A0F5L116_9HYPH</name>
<dbReference type="PANTHER" id="PTHR33992">
    <property type="entry name" value="RIBONUCLEASE P PROTEIN COMPONENT"/>
    <property type="match status" value="1"/>
</dbReference>
<evidence type="ECO:0000256" key="2">
    <source>
        <dbReference type="ARBA" id="ARBA00022722"/>
    </source>
</evidence>
<evidence type="ECO:0000256" key="1">
    <source>
        <dbReference type="ARBA" id="ARBA00022694"/>
    </source>
</evidence>
<gene>
    <name evidence="6" type="primary">rnpA</name>
    <name evidence="9" type="ORF">VW35_19315</name>
</gene>
<reference evidence="9 10" key="1">
    <citation type="submission" date="2015-03" db="EMBL/GenBank/DDBJ databases">
        <authorList>
            <person name="Hassan Y.I."/>
            <person name="Lepp D."/>
            <person name="Zhou T."/>
        </authorList>
    </citation>
    <scope>NUCLEOTIDE SEQUENCE [LARGE SCALE GENOMIC DNA]</scope>
    <source>
        <strain evidence="9 10">GH2-10</strain>
    </source>
</reference>
<sequence>MTADAQPKATLRRLKRRSQFLRAARGNRAGRSAFGLQVMASKDEALAGIGFTVTKKVGNSPERNRMKRRLRAAAAACADDFLPGHDYVLLARREALSRPFAKMITDLSGLIARVHDTNVHDTKANDNRTGAGRGPRNATP</sequence>
<comment type="catalytic activity">
    <reaction evidence="6">
        <text>Endonucleolytic cleavage of RNA, removing 5'-extranucleotides from tRNA precursor.</text>
        <dbReference type="EC" id="3.1.26.5"/>
    </reaction>
</comment>
<comment type="function">
    <text evidence="6">RNaseP catalyzes the removal of the 5'-leader sequence from pre-tRNA to produce the mature 5'-terminus. It can also cleave other RNA substrates such as 4.5S RNA. The protein component plays an auxiliary but essential role in vivo by binding to the 5'-leader sequence and broadening the substrate specificity of the ribozyme.</text>
</comment>
<evidence type="ECO:0000313" key="9">
    <source>
        <dbReference type="EMBL" id="KKB75904.1"/>
    </source>
</evidence>
<dbReference type="AlphaFoldDB" id="A0A0F5L116"/>
<dbReference type="Pfam" id="PF00825">
    <property type="entry name" value="Ribonuclease_P"/>
    <property type="match status" value="1"/>
</dbReference>
<dbReference type="EMBL" id="LAJG01000048">
    <property type="protein sequence ID" value="KKB75904.1"/>
    <property type="molecule type" value="Genomic_DNA"/>
</dbReference>
<keyword evidence="1 6" id="KW-0819">tRNA processing</keyword>
<dbReference type="EC" id="3.1.26.5" evidence="6 7"/>
<comment type="similarity">
    <text evidence="6">Belongs to the RnpA family.</text>
</comment>
<dbReference type="HAMAP" id="MF_00227">
    <property type="entry name" value="RNase_P"/>
    <property type="match status" value="1"/>
</dbReference>
<evidence type="ECO:0000313" key="10">
    <source>
        <dbReference type="Proteomes" id="UP000033514"/>
    </source>
</evidence>
<keyword evidence="10" id="KW-1185">Reference proteome</keyword>
<dbReference type="InterPro" id="IPR020568">
    <property type="entry name" value="Ribosomal_Su5_D2-typ_SF"/>
</dbReference>
<dbReference type="InterPro" id="IPR014721">
    <property type="entry name" value="Ribsml_uS5_D2-typ_fold_subgr"/>
</dbReference>
<dbReference type="GO" id="GO:0001682">
    <property type="term" value="P:tRNA 5'-leader removal"/>
    <property type="evidence" value="ECO:0007669"/>
    <property type="project" value="UniProtKB-UniRule"/>
</dbReference>
<comment type="caution">
    <text evidence="9">The sequence shown here is derived from an EMBL/GenBank/DDBJ whole genome shotgun (WGS) entry which is preliminary data.</text>
</comment>
<evidence type="ECO:0000256" key="8">
    <source>
        <dbReference type="SAM" id="MobiDB-lite"/>
    </source>
</evidence>
<dbReference type="GO" id="GO:0000049">
    <property type="term" value="F:tRNA binding"/>
    <property type="evidence" value="ECO:0007669"/>
    <property type="project" value="UniProtKB-UniRule"/>
</dbReference>
<dbReference type="OrthoDB" id="9810867at2"/>
<evidence type="ECO:0000256" key="6">
    <source>
        <dbReference type="HAMAP-Rule" id="MF_00227"/>
    </source>
</evidence>
<dbReference type="Gene3D" id="3.30.230.10">
    <property type="match status" value="1"/>
</dbReference>
<feature type="region of interest" description="Disordered" evidence="8">
    <location>
        <begin position="121"/>
        <end position="140"/>
    </location>
</feature>
<dbReference type="GO" id="GO:0030677">
    <property type="term" value="C:ribonuclease P complex"/>
    <property type="evidence" value="ECO:0007669"/>
    <property type="project" value="TreeGrafter"/>
</dbReference>
<evidence type="ECO:0000256" key="7">
    <source>
        <dbReference type="NCBIfam" id="TIGR00188"/>
    </source>
</evidence>
<dbReference type="Proteomes" id="UP000033514">
    <property type="component" value="Unassembled WGS sequence"/>
</dbReference>
<keyword evidence="3 6" id="KW-0255">Endonuclease</keyword>
<dbReference type="PATRIC" id="fig|361041.3.peg.3280"/>